<dbReference type="InterPro" id="IPR024930">
    <property type="entry name" value="Skp_dom_sf"/>
</dbReference>
<name>A0ABQ1QKW3_9RHOB</name>
<accession>A0ABQ1QKW3</accession>
<evidence type="ECO:0000256" key="5">
    <source>
        <dbReference type="SAM" id="SignalP"/>
    </source>
</evidence>
<keyword evidence="2 5" id="KW-0732">Signal</keyword>
<dbReference type="Gene3D" id="3.30.910.20">
    <property type="entry name" value="Skp domain"/>
    <property type="match status" value="1"/>
</dbReference>
<proteinExistence type="inferred from homology"/>
<feature type="region of interest" description="Disordered" evidence="4">
    <location>
        <begin position="178"/>
        <end position="214"/>
    </location>
</feature>
<dbReference type="SMART" id="SM00935">
    <property type="entry name" value="OmpH"/>
    <property type="match status" value="1"/>
</dbReference>
<dbReference type="Proteomes" id="UP000617355">
    <property type="component" value="Unassembled WGS sequence"/>
</dbReference>
<organism evidence="6 7">
    <name type="scientific">Sinisalibacter lacisalsi</name>
    <dbReference type="NCBI Taxonomy" id="1526570"/>
    <lineage>
        <taxon>Bacteria</taxon>
        <taxon>Pseudomonadati</taxon>
        <taxon>Pseudomonadota</taxon>
        <taxon>Alphaproteobacteria</taxon>
        <taxon>Rhodobacterales</taxon>
        <taxon>Roseobacteraceae</taxon>
        <taxon>Sinisalibacter</taxon>
    </lineage>
</organism>
<dbReference type="InterPro" id="IPR005632">
    <property type="entry name" value="Chaperone_Skp"/>
</dbReference>
<reference evidence="7" key="1">
    <citation type="journal article" date="2019" name="Int. J. Syst. Evol. Microbiol.">
        <title>The Global Catalogue of Microorganisms (GCM) 10K type strain sequencing project: providing services to taxonomists for standard genome sequencing and annotation.</title>
        <authorList>
            <consortium name="The Broad Institute Genomics Platform"/>
            <consortium name="The Broad Institute Genome Sequencing Center for Infectious Disease"/>
            <person name="Wu L."/>
            <person name="Ma J."/>
        </authorList>
    </citation>
    <scope>NUCLEOTIDE SEQUENCE [LARGE SCALE GENOMIC DNA]</scope>
    <source>
        <strain evidence="7">CGMCC 1.12922</strain>
    </source>
</reference>
<comment type="caution">
    <text evidence="6">The sequence shown here is derived from an EMBL/GenBank/DDBJ whole genome shotgun (WGS) entry which is preliminary data.</text>
</comment>
<keyword evidence="3" id="KW-0175">Coiled coil</keyword>
<evidence type="ECO:0000313" key="7">
    <source>
        <dbReference type="Proteomes" id="UP000617355"/>
    </source>
</evidence>
<dbReference type="Pfam" id="PF03938">
    <property type="entry name" value="OmpH"/>
    <property type="match status" value="1"/>
</dbReference>
<evidence type="ECO:0000313" key="6">
    <source>
        <dbReference type="EMBL" id="GGD32003.1"/>
    </source>
</evidence>
<dbReference type="EMBL" id="BMGI01000002">
    <property type="protein sequence ID" value="GGD32003.1"/>
    <property type="molecule type" value="Genomic_DNA"/>
</dbReference>
<comment type="similarity">
    <text evidence="1">Belongs to the Skp family.</text>
</comment>
<feature type="chain" id="PRO_5045631578" evidence="5">
    <location>
        <begin position="30"/>
        <end position="214"/>
    </location>
</feature>
<dbReference type="PANTHER" id="PTHR35089:SF1">
    <property type="entry name" value="CHAPERONE PROTEIN SKP"/>
    <property type="match status" value="1"/>
</dbReference>
<dbReference type="PANTHER" id="PTHR35089">
    <property type="entry name" value="CHAPERONE PROTEIN SKP"/>
    <property type="match status" value="1"/>
</dbReference>
<feature type="coiled-coil region" evidence="3">
    <location>
        <begin position="61"/>
        <end position="133"/>
    </location>
</feature>
<feature type="signal peptide" evidence="5">
    <location>
        <begin position="1"/>
        <end position="29"/>
    </location>
</feature>
<evidence type="ECO:0000256" key="3">
    <source>
        <dbReference type="SAM" id="Coils"/>
    </source>
</evidence>
<evidence type="ECO:0000256" key="2">
    <source>
        <dbReference type="ARBA" id="ARBA00022729"/>
    </source>
</evidence>
<gene>
    <name evidence="6" type="ORF">GCM10011358_15110</name>
</gene>
<evidence type="ECO:0000256" key="1">
    <source>
        <dbReference type="ARBA" id="ARBA00009091"/>
    </source>
</evidence>
<evidence type="ECO:0000256" key="4">
    <source>
        <dbReference type="SAM" id="MobiDB-lite"/>
    </source>
</evidence>
<keyword evidence="7" id="KW-1185">Reference proteome</keyword>
<dbReference type="SUPFAM" id="SSF111384">
    <property type="entry name" value="OmpH-like"/>
    <property type="match status" value="1"/>
</dbReference>
<protein>
    <submittedName>
        <fullName evidence="6">Outer membrane protein</fullName>
    </submittedName>
</protein>
<dbReference type="RefSeq" id="WP_188527025.1">
    <property type="nucleotide sequence ID" value="NZ_BMGI01000002.1"/>
</dbReference>
<sequence length="214" mass="23221">MGGWLGFPRALALLLTLVFCLPAAGPAQAQALGRVISPILTVDRDRLFAETDFGQRVNRELEAASSAMAAETRKIEAALEEEERNLTQQRETLEPEAFRELARAFDEKVQALRQEREAAEANLRRQIEDAQATFFDRIGPILGTIVRERGAVLILDRRAILLSAADVDITDEAIARSDAVLGDGRDVDAPESPAEPDPVAPLDSIPAPATPTGD</sequence>